<name>A0AAD4YR64_PRUDU</name>
<evidence type="ECO:0000313" key="3">
    <source>
        <dbReference type="Proteomes" id="UP001054821"/>
    </source>
</evidence>
<dbReference type="Pfam" id="PF07727">
    <property type="entry name" value="RVT_2"/>
    <property type="match status" value="1"/>
</dbReference>
<comment type="caution">
    <text evidence="2">The sequence shown here is derived from an EMBL/GenBank/DDBJ whole genome shotgun (WGS) entry which is preliminary data.</text>
</comment>
<dbReference type="AlphaFoldDB" id="A0AAD4YR64"/>
<sequence>MSLVKNDQSTPLYQNQEEEVELFYEILLAPDPPSALVPHQSPYEEVIQLANISVPNSLNEALEDSKWKEAMNEEMRALQKSATWELVPLPHKKKTVGYRWIYTIKLKTNGSIEIYKAKLVANGYTQRYVVYYQETFALVAKINTIRVLLSLTANLDWPLH</sequence>
<dbReference type="Proteomes" id="UP001054821">
    <property type="component" value="Chromosome 7"/>
</dbReference>
<feature type="domain" description="Reverse transcriptase Ty1/copia-type" evidence="1">
    <location>
        <begin position="82"/>
        <end position="160"/>
    </location>
</feature>
<protein>
    <recommendedName>
        <fullName evidence="1">Reverse transcriptase Ty1/copia-type domain-containing protein</fullName>
    </recommendedName>
</protein>
<organism evidence="2 3">
    <name type="scientific">Prunus dulcis</name>
    <name type="common">Almond</name>
    <name type="synonym">Amygdalus dulcis</name>
    <dbReference type="NCBI Taxonomy" id="3755"/>
    <lineage>
        <taxon>Eukaryota</taxon>
        <taxon>Viridiplantae</taxon>
        <taxon>Streptophyta</taxon>
        <taxon>Embryophyta</taxon>
        <taxon>Tracheophyta</taxon>
        <taxon>Spermatophyta</taxon>
        <taxon>Magnoliopsida</taxon>
        <taxon>eudicotyledons</taxon>
        <taxon>Gunneridae</taxon>
        <taxon>Pentapetalae</taxon>
        <taxon>rosids</taxon>
        <taxon>fabids</taxon>
        <taxon>Rosales</taxon>
        <taxon>Rosaceae</taxon>
        <taxon>Amygdaloideae</taxon>
        <taxon>Amygdaleae</taxon>
        <taxon>Prunus</taxon>
    </lineage>
</organism>
<proteinExistence type="predicted"/>
<evidence type="ECO:0000259" key="1">
    <source>
        <dbReference type="Pfam" id="PF07727"/>
    </source>
</evidence>
<keyword evidence="3" id="KW-1185">Reference proteome</keyword>
<reference evidence="2 3" key="1">
    <citation type="journal article" date="2022" name="G3 (Bethesda)">
        <title>Whole-genome sequence and methylome profiling of the almond [Prunus dulcis (Mill.) D.A. Webb] cultivar 'Nonpareil'.</title>
        <authorList>
            <person name="D'Amico-Willman K.M."/>
            <person name="Ouma W.Z."/>
            <person name="Meulia T."/>
            <person name="Sideli G.M."/>
            <person name="Gradziel T.M."/>
            <person name="Fresnedo-Ramirez J."/>
        </authorList>
    </citation>
    <scope>NUCLEOTIDE SEQUENCE [LARGE SCALE GENOMIC DNA]</scope>
    <source>
        <strain evidence="2">Clone GOH B32 T37-40</strain>
    </source>
</reference>
<evidence type="ECO:0000313" key="2">
    <source>
        <dbReference type="EMBL" id="KAI5318340.1"/>
    </source>
</evidence>
<gene>
    <name evidence="2" type="ORF">L3X38_038048</name>
</gene>
<accession>A0AAD4YR64</accession>
<dbReference type="InterPro" id="IPR013103">
    <property type="entry name" value="RVT_2"/>
</dbReference>
<dbReference type="EMBL" id="JAJFAZ020000007">
    <property type="protein sequence ID" value="KAI5318340.1"/>
    <property type="molecule type" value="Genomic_DNA"/>
</dbReference>